<keyword evidence="5" id="KW-1185">Reference proteome</keyword>
<dbReference type="Proteomes" id="UP001189429">
    <property type="component" value="Unassembled WGS sequence"/>
</dbReference>
<organism evidence="4 5">
    <name type="scientific">Prorocentrum cordatum</name>
    <dbReference type="NCBI Taxonomy" id="2364126"/>
    <lineage>
        <taxon>Eukaryota</taxon>
        <taxon>Sar</taxon>
        <taxon>Alveolata</taxon>
        <taxon>Dinophyceae</taxon>
        <taxon>Prorocentrales</taxon>
        <taxon>Prorocentraceae</taxon>
        <taxon>Prorocentrum</taxon>
    </lineage>
</organism>
<keyword evidence="3" id="KW-0732">Signal</keyword>
<evidence type="ECO:0000313" key="4">
    <source>
        <dbReference type="EMBL" id="CAK0808730.1"/>
    </source>
</evidence>
<feature type="signal peptide" evidence="3">
    <location>
        <begin position="1"/>
        <end position="23"/>
    </location>
</feature>
<evidence type="ECO:0000256" key="3">
    <source>
        <dbReference type="SAM" id="SignalP"/>
    </source>
</evidence>
<evidence type="ECO:0000256" key="1">
    <source>
        <dbReference type="SAM" id="Coils"/>
    </source>
</evidence>
<feature type="region of interest" description="Disordered" evidence="2">
    <location>
        <begin position="268"/>
        <end position="304"/>
    </location>
</feature>
<keyword evidence="1" id="KW-0175">Coiled coil</keyword>
<feature type="coiled-coil region" evidence="1">
    <location>
        <begin position="653"/>
        <end position="719"/>
    </location>
</feature>
<feature type="compositionally biased region" description="Basic and acidic residues" evidence="2">
    <location>
        <begin position="573"/>
        <end position="582"/>
    </location>
</feature>
<dbReference type="Gene3D" id="1.10.287.1490">
    <property type="match status" value="1"/>
</dbReference>
<comment type="caution">
    <text evidence="4">The sequence shown here is derived from an EMBL/GenBank/DDBJ whole genome shotgun (WGS) entry which is preliminary data.</text>
</comment>
<dbReference type="EMBL" id="CAUYUJ010004243">
    <property type="protein sequence ID" value="CAK0808730.1"/>
    <property type="molecule type" value="Genomic_DNA"/>
</dbReference>
<protein>
    <submittedName>
        <fullName evidence="4">Uncharacterized protein</fullName>
    </submittedName>
</protein>
<evidence type="ECO:0000256" key="2">
    <source>
        <dbReference type="SAM" id="MobiDB-lite"/>
    </source>
</evidence>
<feature type="chain" id="PRO_5046451962" evidence="3">
    <location>
        <begin position="24"/>
        <end position="728"/>
    </location>
</feature>
<name>A0ABN9QSZ3_9DINO</name>
<feature type="region of interest" description="Disordered" evidence="2">
    <location>
        <begin position="559"/>
        <end position="587"/>
    </location>
</feature>
<evidence type="ECO:0000313" key="5">
    <source>
        <dbReference type="Proteomes" id="UP001189429"/>
    </source>
</evidence>
<proteinExistence type="predicted"/>
<reference evidence="4" key="1">
    <citation type="submission" date="2023-10" db="EMBL/GenBank/DDBJ databases">
        <authorList>
            <person name="Chen Y."/>
            <person name="Shah S."/>
            <person name="Dougan E. K."/>
            <person name="Thang M."/>
            <person name="Chan C."/>
        </authorList>
    </citation>
    <scope>NUCLEOTIDE SEQUENCE [LARGE SCALE GENOMIC DNA]</scope>
</reference>
<sequence length="728" mass="79567">MRRIMSPIHAALVVALHTLLSNAATLRQPATQRGAVEAREKLEPAATPISKVIQLLKGLEKQIEEEGAKEAAEYDKFACFCKEQADQKLYMIEKSTEKIEALTASIGELEADITLLGTQISELADRIEELEGKIEAEVEARAEEHKVYKENDDELASAIKTVDYALQVLRSSRDELKDAKLSESLLQKVAGRAMALAPLAAASSSLAEVLKQKPAAYKYKSSAVIETLMEIRDIFAKTKKDYFNTEMEKKSISDKTVLSWTNERNFKEEDKTQKEALSDKKTQEKHSQEKDKQQEETDKERDEAFQAELTAQCQTRAEEWDQRSKARADELQAIAEATEILKSGVEENYAANKKLVGLSAVVRSVARASKNVSKPVSLFQLRGQGSAAVAAGAVRHVVETLEGAAKRVGSTRLNAIATKVALQEDHFGKVRGLIEDLIARLEAEALAEADQKSFCDKEIGAAVGARDEQKSEMETQGATISKKETAIAGLTKDIALLSTEISELQKALNDATVLRLEEKTANEKTIADATAGLEAVEEAITILEAYYAEQGGPPALVQRGAAPAPAPQGYESFHPEGGDREGNTVGDLAPEMSYEGEYKGSASGGVLGLMQVIKADFQRTIETVGTAEADAQEAFEKFETETKDSITAKGELKEQKEGEIKEAEGTIVEAQDAHKDAETLHEGALEELDKLKAMCVEGAESYEERGKKREQEIEALKEALGILENFNK</sequence>
<gene>
    <name evidence="4" type="ORF">PCOR1329_LOCUS14238</name>
</gene>
<feature type="coiled-coil region" evidence="1">
    <location>
        <begin position="92"/>
        <end position="140"/>
    </location>
</feature>
<accession>A0ABN9QSZ3</accession>